<dbReference type="EMBL" id="CM051399">
    <property type="protein sequence ID" value="KAJ4716412.1"/>
    <property type="molecule type" value="Genomic_DNA"/>
</dbReference>
<keyword evidence="2" id="KW-1185">Reference proteome</keyword>
<reference evidence="1 2" key="1">
    <citation type="journal article" date="2023" name="Science">
        <title>Complex scaffold remodeling in plant triterpene biosynthesis.</title>
        <authorList>
            <person name="De La Pena R."/>
            <person name="Hodgson H."/>
            <person name="Liu J.C."/>
            <person name="Stephenson M.J."/>
            <person name="Martin A.C."/>
            <person name="Owen C."/>
            <person name="Harkess A."/>
            <person name="Leebens-Mack J."/>
            <person name="Jimenez L.E."/>
            <person name="Osbourn A."/>
            <person name="Sattely E.S."/>
        </authorList>
    </citation>
    <scope>NUCLEOTIDE SEQUENCE [LARGE SCALE GENOMIC DNA]</scope>
    <source>
        <strain evidence="2">cv. JPN11</strain>
        <tissue evidence="1">Leaf</tissue>
    </source>
</reference>
<accession>A0ACC1XZP6</accession>
<comment type="caution">
    <text evidence="1">The sequence shown here is derived from an EMBL/GenBank/DDBJ whole genome shotgun (WGS) entry which is preliminary data.</text>
</comment>
<evidence type="ECO:0000313" key="1">
    <source>
        <dbReference type="EMBL" id="KAJ4716412.1"/>
    </source>
</evidence>
<protein>
    <submittedName>
        <fullName evidence="1">B3 domain-containing protein</fullName>
    </submittedName>
</protein>
<name>A0ACC1XZP6_MELAZ</name>
<gene>
    <name evidence="1" type="ORF">OWV82_011436</name>
</gene>
<sequence>MKRFPDFFKVYLPEHSSNRLKIPDAFIAHLNRLIPEKVILSNQKGKLWHVDVGYSDKGAFFLNGWRKFQKDNYIDTGDFLVFQYNGDFGFKAKIFGRSGCEKITSDIVEVKVQNEGQEKKEEENEEEDYKDDTVVEDDNNNSVSDEDYFEEEEEEAEEGDTEEEETQRCRGKKKISANSGGSKKRPPAKAGGPEASNDFMWEEVEVRKYIQHLNPYFVSKAGSANRRNLLHVPSHVLKDFGLELATKIILRDEHGRKWSGKLVSWKDGRRWVSGWRAFCHWNNVDKDDCCICEFPQRGKMHNMIQVYIVRGVGSQAKLNQLRMDKQSEGRVNLD</sequence>
<evidence type="ECO:0000313" key="2">
    <source>
        <dbReference type="Proteomes" id="UP001164539"/>
    </source>
</evidence>
<organism evidence="1 2">
    <name type="scientific">Melia azedarach</name>
    <name type="common">Chinaberry tree</name>
    <dbReference type="NCBI Taxonomy" id="155640"/>
    <lineage>
        <taxon>Eukaryota</taxon>
        <taxon>Viridiplantae</taxon>
        <taxon>Streptophyta</taxon>
        <taxon>Embryophyta</taxon>
        <taxon>Tracheophyta</taxon>
        <taxon>Spermatophyta</taxon>
        <taxon>Magnoliopsida</taxon>
        <taxon>eudicotyledons</taxon>
        <taxon>Gunneridae</taxon>
        <taxon>Pentapetalae</taxon>
        <taxon>rosids</taxon>
        <taxon>malvids</taxon>
        <taxon>Sapindales</taxon>
        <taxon>Meliaceae</taxon>
        <taxon>Melia</taxon>
    </lineage>
</organism>
<dbReference type="Proteomes" id="UP001164539">
    <property type="component" value="Chromosome 6"/>
</dbReference>
<proteinExistence type="predicted"/>